<evidence type="ECO:0000313" key="4">
    <source>
        <dbReference type="Proteomes" id="UP000655208"/>
    </source>
</evidence>
<accession>A0A917WHF8</accession>
<dbReference type="Proteomes" id="UP000655208">
    <property type="component" value="Unassembled WGS sequence"/>
</dbReference>
<dbReference type="SUPFAM" id="SSF46785">
    <property type="entry name" value="Winged helix' DNA-binding domain"/>
    <property type="match status" value="1"/>
</dbReference>
<evidence type="ECO:0000259" key="2">
    <source>
        <dbReference type="PROSITE" id="PS50995"/>
    </source>
</evidence>
<dbReference type="SMART" id="SM00347">
    <property type="entry name" value="HTH_MARR"/>
    <property type="match status" value="1"/>
</dbReference>
<dbReference type="InterPro" id="IPR039422">
    <property type="entry name" value="MarR/SlyA-like"/>
</dbReference>
<dbReference type="RefSeq" id="WP_188942145.1">
    <property type="nucleotide sequence ID" value="NZ_BMNA01000004.1"/>
</dbReference>
<sequence length="171" mass="19072">MRGDPWLSDDQQRVWRSYLALHALLNERIERDMQQASGMPHAYYLVLAMLSEAPERTLRMSQLADLAQMSQSRLSHAVARLEEKGWVRRTPAPDDRRGQLATLTAAGYDQLVEVAPSHADTVRSFMFDPLSDQQLAALGEICQVILDRAGHGSATDEDADEHDEDAEVGTA</sequence>
<dbReference type="PRINTS" id="PR00598">
    <property type="entry name" value="HTHMARR"/>
</dbReference>
<reference evidence="3" key="2">
    <citation type="submission" date="2020-09" db="EMBL/GenBank/DDBJ databases">
        <authorList>
            <person name="Sun Q."/>
            <person name="Zhou Y."/>
        </authorList>
    </citation>
    <scope>NUCLEOTIDE SEQUENCE</scope>
    <source>
        <strain evidence="3">CGMCC 4.7308</strain>
    </source>
</reference>
<dbReference type="Pfam" id="PF12802">
    <property type="entry name" value="MarR_2"/>
    <property type="match status" value="1"/>
</dbReference>
<dbReference type="GO" id="GO:0003700">
    <property type="term" value="F:DNA-binding transcription factor activity"/>
    <property type="evidence" value="ECO:0007669"/>
    <property type="project" value="InterPro"/>
</dbReference>
<dbReference type="InterPro" id="IPR036388">
    <property type="entry name" value="WH-like_DNA-bd_sf"/>
</dbReference>
<comment type="caution">
    <text evidence="3">The sequence shown here is derived from an EMBL/GenBank/DDBJ whole genome shotgun (WGS) entry which is preliminary data.</text>
</comment>
<name>A0A917WHF8_9ACTN</name>
<feature type="region of interest" description="Disordered" evidence="1">
    <location>
        <begin position="152"/>
        <end position="171"/>
    </location>
</feature>
<dbReference type="EMBL" id="BMNA01000004">
    <property type="protein sequence ID" value="GGM05234.1"/>
    <property type="molecule type" value="Genomic_DNA"/>
</dbReference>
<reference evidence="3" key="1">
    <citation type="journal article" date="2014" name="Int. J. Syst. Evol. Microbiol.">
        <title>Complete genome sequence of Corynebacterium casei LMG S-19264T (=DSM 44701T), isolated from a smear-ripened cheese.</title>
        <authorList>
            <consortium name="US DOE Joint Genome Institute (JGI-PGF)"/>
            <person name="Walter F."/>
            <person name="Albersmeier A."/>
            <person name="Kalinowski J."/>
            <person name="Ruckert C."/>
        </authorList>
    </citation>
    <scope>NUCLEOTIDE SEQUENCE</scope>
    <source>
        <strain evidence="3">CGMCC 4.7308</strain>
    </source>
</reference>
<dbReference type="PANTHER" id="PTHR33164:SF99">
    <property type="entry name" value="MARR FAMILY REGULATORY PROTEIN"/>
    <property type="match status" value="1"/>
</dbReference>
<feature type="compositionally biased region" description="Acidic residues" evidence="1">
    <location>
        <begin position="155"/>
        <end position="171"/>
    </location>
</feature>
<dbReference type="InterPro" id="IPR000835">
    <property type="entry name" value="HTH_MarR-typ"/>
</dbReference>
<dbReference type="PROSITE" id="PS50995">
    <property type="entry name" value="HTH_MARR_2"/>
    <property type="match status" value="1"/>
</dbReference>
<gene>
    <name evidence="3" type="ORF">GCM10011594_26820</name>
</gene>
<dbReference type="AlphaFoldDB" id="A0A917WHF8"/>
<evidence type="ECO:0000256" key="1">
    <source>
        <dbReference type="SAM" id="MobiDB-lite"/>
    </source>
</evidence>
<proteinExistence type="predicted"/>
<evidence type="ECO:0000313" key="3">
    <source>
        <dbReference type="EMBL" id="GGM05234.1"/>
    </source>
</evidence>
<dbReference type="PANTHER" id="PTHR33164">
    <property type="entry name" value="TRANSCRIPTIONAL REGULATOR, MARR FAMILY"/>
    <property type="match status" value="1"/>
</dbReference>
<dbReference type="InterPro" id="IPR036390">
    <property type="entry name" value="WH_DNA-bd_sf"/>
</dbReference>
<dbReference type="GO" id="GO:0006950">
    <property type="term" value="P:response to stress"/>
    <property type="evidence" value="ECO:0007669"/>
    <property type="project" value="TreeGrafter"/>
</dbReference>
<keyword evidence="4" id="KW-1185">Reference proteome</keyword>
<organism evidence="3 4">
    <name type="scientific">Nakamurella endophytica</name>
    <dbReference type="NCBI Taxonomy" id="1748367"/>
    <lineage>
        <taxon>Bacteria</taxon>
        <taxon>Bacillati</taxon>
        <taxon>Actinomycetota</taxon>
        <taxon>Actinomycetes</taxon>
        <taxon>Nakamurellales</taxon>
        <taxon>Nakamurellaceae</taxon>
        <taxon>Nakamurella</taxon>
    </lineage>
</organism>
<feature type="domain" description="HTH marR-type" evidence="2">
    <location>
        <begin position="1"/>
        <end position="147"/>
    </location>
</feature>
<dbReference type="Gene3D" id="1.10.10.10">
    <property type="entry name" value="Winged helix-like DNA-binding domain superfamily/Winged helix DNA-binding domain"/>
    <property type="match status" value="1"/>
</dbReference>
<protein>
    <submittedName>
        <fullName evidence="3">MarR family transcriptional regulator</fullName>
    </submittedName>
</protein>